<dbReference type="EMBL" id="JAZGQO010000018">
    <property type="protein sequence ID" value="KAK6167404.1"/>
    <property type="molecule type" value="Genomic_DNA"/>
</dbReference>
<proteinExistence type="predicted"/>
<reference evidence="1 2" key="1">
    <citation type="submission" date="2024-01" db="EMBL/GenBank/DDBJ databases">
        <title>The genome of the rayed Mediterranean limpet Patella caerulea (Linnaeus, 1758).</title>
        <authorList>
            <person name="Anh-Thu Weber A."/>
            <person name="Halstead-Nussloch G."/>
        </authorList>
    </citation>
    <scope>NUCLEOTIDE SEQUENCE [LARGE SCALE GENOMIC DNA]</scope>
    <source>
        <strain evidence="1">AATW-2023a</strain>
        <tissue evidence="1">Whole specimen</tissue>
    </source>
</reference>
<organism evidence="1 2">
    <name type="scientific">Patella caerulea</name>
    <name type="common">Rayed Mediterranean limpet</name>
    <dbReference type="NCBI Taxonomy" id="87958"/>
    <lineage>
        <taxon>Eukaryota</taxon>
        <taxon>Metazoa</taxon>
        <taxon>Spiralia</taxon>
        <taxon>Lophotrochozoa</taxon>
        <taxon>Mollusca</taxon>
        <taxon>Gastropoda</taxon>
        <taxon>Patellogastropoda</taxon>
        <taxon>Patelloidea</taxon>
        <taxon>Patellidae</taxon>
        <taxon>Patella</taxon>
    </lineage>
</organism>
<dbReference type="Proteomes" id="UP001347796">
    <property type="component" value="Unassembled WGS sequence"/>
</dbReference>
<evidence type="ECO:0000313" key="2">
    <source>
        <dbReference type="Proteomes" id="UP001347796"/>
    </source>
</evidence>
<accession>A0AAN8IZ34</accession>
<name>A0AAN8IZ34_PATCE</name>
<protein>
    <submittedName>
        <fullName evidence="1">Uncharacterized protein</fullName>
    </submittedName>
</protein>
<sequence length="95" mass="10561">MCGRTDMGNGNIIKTKSWFPLQICTCEKHLTVNIDSSSFMSKLLNPGTRHGNANAWSSVTIKDTILVTSSCVKRRGPEARLPPDFFCRWVSPCSL</sequence>
<dbReference type="AlphaFoldDB" id="A0AAN8IZ34"/>
<comment type="caution">
    <text evidence="1">The sequence shown here is derived from an EMBL/GenBank/DDBJ whole genome shotgun (WGS) entry which is preliminary data.</text>
</comment>
<gene>
    <name evidence="1" type="ORF">SNE40_021440</name>
</gene>
<evidence type="ECO:0000313" key="1">
    <source>
        <dbReference type="EMBL" id="KAK6167404.1"/>
    </source>
</evidence>
<keyword evidence="2" id="KW-1185">Reference proteome</keyword>